<dbReference type="InterPro" id="IPR043128">
    <property type="entry name" value="Rev_trsase/Diguanyl_cyclase"/>
</dbReference>
<sequence>MIYALSEAKIPHSGSKISEHVTVSAGICVIECFREYTIQDAIRTADEALYTAKSAGRNRAEIHSLNRTGLHIRNDND</sequence>
<dbReference type="Gene3D" id="3.30.70.270">
    <property type="match status" value="1"/>
</dbReference>
<proteinExistence type="predicted"/>
<dbReference type="AlphaFoldDB" id="A0A0F8ZMK0"/>
<evidence type="ECO:0000259" key="1">
    <source>
        <dbReference type="PROSITE" id="PS50887"/>
    </source>
</evidence>
<dbReference type="Pfam" id="PF00990">
    <property type="entry name" value="GGDEF"/>
    <property type="match status" value="1"/>
</dbReference>
<name>A0A0F8ZMK0_9ZZZZ</name>
<dbReference type="PROSITE" id="PS50887">
    <property type="entry name" value="GGDEF"/>
    <property type="match status" value="1"/>
</dbReference>
<gene>
    <name evidence="2" type="ORF">LCGC14_3017010</name>
</gene>
<dbReference type="InterPro" id="IPR000160">
    <property type="entry name" value="GGDEF_dom"/>
</dbReference>
<evidence type="ECO:0000313" key="2">
    <source>
        <dbReference type="EMBL" id="KKK61171.1"/>
    </source>
</evidence>
<organism evidence="2">
    <name type="scientific">marine sediment metagenome</name>
    <dbReference type="NCBI Taxonomy" id="412755"/>
    <lineage>
        <taxon>unclassified sequences</taxon>
        <taxon>metagenomes</taxon>
        <taxon>ecological metagenomes</taxon>
    </lineage>
</organism>
<protein>
    <recommendedName>
        <fullName evidence="1">GGDEF domain-containing protein</fullName>
    </recommendedName>
</protein>
<accession>A0A0F8ZMK0</accession>
<dbReference type="InterPro" id="IPR029787">
    <property type="entry name" value="Nucleotide_cyclase"/>
</dbReference>
<dbReference type="SUPFAM" id="SSF55073">
    <property type="entry name" value="Nucleotide cyclase"/>
    <property type="match status" value="1"/>
</dbReference>
<feature type="domain" description="GGDEF" evidence="1">
    <location>
        <begin position="1"/>
        <end position="65"/>
    </location>
</feature>
<comment type="caution">
    <text evidence="2">The sequence shown here is derived from an EMBL/GenBank/DDBJ whole genome shotgun (WGS) entry which is preliminary data.</text>
</comment>
<reference evidence="2" key="1">
    <citation type="journal article" date="2015" name="Nature">
        <title>Complex archaea that bridge the gap between prokaryotes and eukaryotes.</title>
        <authorList>
            <person name="Spang A."/>
            <person name="Saw J.H."/>
            <person name="Jorgensen S.L."/>
            <person name="Zaremba-Niedzwiedzka K."/>
            <person name="Martijn J."/>
            <person name="Lind A.E."/>
            <person name="van Eijk R."/>
            <person name="Schleper C."/>
            <person name="Guy L."/>
            <person name="Ettema T.J."/>
        </authorList>
    </citation>
    <scope>NUCLEOTIDE SEQUENCE</scope>
</reference>
<dbReference type="EMBL" id="LAZR01062611">
    <property type="protein sequence ID" value="KKK61171.1"/>
    <property type="molecule type" value="Genomic_DNA"/>
</dbReference>